<dbReference type="AlphaFoldDB" id="A0A0A0LR81"/>
<evidence type="ECO:0000256" key="4">
    <source>
        <dbReference type="ARBA" id="ARBA00023242"/>
    </source>
</evidence>
<dbReference type="InterPro" id="IPR012317">
    <property type="entry name" value="Poly(ADP-ribose)pol_cat_dom"/>
</dbReference>
<dbReference type="PROSITE" id="PS51879">
    <property type="entry name" value="RST"/>
    <property type="match status" value="1"/>
</dbReference>
<keyword evidence="9" id="KW-1185">Reference proteome</keyword>
<evidence type="ECO:0000256" key="2">
    <source>
        <dbReference type="ARBA" id="ARBA00022473"/>
    </source>
</evidence>
<gene>
    <name evidence="8" type="ORF">Csa_1G046060</name>
</gene>
<dbReference type="eggNOG" id="ENOG502QTKK">
    <property type="taxonomic scope" value="Eukaryota"/>
</dbReference>
<evidence type="ECO:0000313" key="9">
    <source>
        <dbReference type="Proteomes" id="UP000029981"/>
    </source>
</evidence>
<feature type="region of interest" description="Disordered" evidence="5">
    <location>
        <begin position="360"/>
        <end position="388"/>
    </location>
</feature>
<comment type="subcellular location">
    <subcellularLocation>
        <location evidence="1">Nucleus</location>
    </subcellularLocation>
</comment>
<dbReference type="OrthoDB" id="6133115at2759"/>
<protein>
    <submittedName>
        <fullName evidence="8">Uncharacterized protein</fullName>
    </submittedName>
</protein>
<dbReference type="STRING" id="3659.A0A0A0LR81"/>
<evidence type="ECO:0000256" key="1">
    <source>
        <dbReference type="ARBA" id="ARBA00004123"/>
    </source>
</evidence>
<evidence type="ECO:0000259" key="6">
    <source>
        <dbReference type="PROSITE" id="PS51059"/>
    </source>
</evidence>
<dbReference type="EMBL" id="CM002922">
    <property type="protein sequence ID" value="KGN64308.1"/>
    <property type="molecule type" value="Genomic_DNA"/>
</dbReference>
<reference evidence="8 9" key="2">
    <citation type="journal article" date="2009" name="PLoS ONE">
        <title>An integrated genetic and cytogenetic map of the cucumber genome.</title>
        <authorList>
            <person name="Ren Y."/>
            <person name="Zhang Z."/>
            <person name="Liu J."/>
            <person name="Staub J.E."/>
            <person name="Han Y."/>
            <person name="Cheng Z."/>
            <person name="Li X."/>
            <person name="Lu J."/>
            <person name="Miao H."/>
            <person name="Kang H."/>
            <person name="Xie B."/>
            <person name="Gu X."/>
            <person name="Wang X."/>
            <person name="Du Y."/>
            <person name="Jin W."/>
            <person name="Huang S."/>
        </authorList>
    </citation>
    <scope>NUCLEOTIDE SEQUENCE [LARGE SCALE GENOMIC DNA]</scope>
    <source>
        <strain evidence="9">cv. 9930</strain>
    </source>
</reference>
<dbReference type="PANTHER" id="PTHR32263">
    <property type="entry name" value="INACTIVE POLY [ADP-RIBOSE] POLYMERASE SRO4-RELATED"/>
    <property type="match status" value="1"/>
</dbReference>
<evidence type="ECO:0000313" key="8">
    <source>
        <dbReference type="EMBL" id="KGN64308.1"/>
    </source>
</evidence>
<name>A0A0A0LR81_CUCSA</name>
<dbReference type="InterPro" id="IPR044964">
    <property type="entry name" value="RCD1/SRO1-5"/>
</dbReference>
<proteinExistence type="predicted"/>
<reference evidence="8 9" key="3">
    <citation type="journal article" date="2010" name="BMC Genomics">
        <title>Transcriptome sequencing and comparative analysis of cucumber flowers with different sex types.</title>
        <authorList>
            <person name="Guo S."/>
            <person name="Zheng Y."/>
            <person name="Joung J.G."/>
            <person name="Liu S."/>
            <person name="Zhang Z."/>
            <person name="Crasta O.R."/>
            <person name="Sobral B.W."/>
            <person name="Xu Y."/>
            <person name="Huang S."/>
            <person name="Fei Z."/>
        </authorList>
    </citation>
    <scope>NUCLEOTIDE SEQUENCE [LARGE SCALE GENOMIC DNA]</scope>
    <source>
        <strain evidence="9">cv. 9930</strain>
    </source>
</reference>
<dbReference type="Gramene" id="KGN64308">
    <property type="protein sequence ID" value="KGN64308"/>
    <property type="gene ID" value="Csa_1G046060"/>
</dbReference>
<dbReference type="PANTHER" id="PTHR32263:SF12">
    <property type="entry name" value="INACTIVE POLY [ADP-RIBOSE] POLYMERASE SRO4-RELATED"/>
    <property type="match status" value="1"/>
</dbReference>
<sequence>MENNQDQCQLQFQPFGNGHRFENGVEVFVGSSKNTGNDDFSDRFSDAGDSSTGHDHDSVVSDSESGISGPSMEQLEWRNEGLVKLVEEDKIYDLIKRRFVSGLGLLGPQTTVSAVYKNSHSTHIGQARLHTFQIYSKAVEKKNGGNANVKYAWLGASKDQINSILGYGFSHCNKPESSQCLGSGIYLSPDNHPLESLEDAVVDADGLRHLLLCRVVLGKSELIHPGSRQNHPSCEAFDSGADNLFAPKKYIVWSTHMNTHILPEYLISFRTPPRLKGTLKARQPFRMPTSPWMPFPSLISVLSKYLPAPEIAMITKYHKDHRDHKISRHELIKRVRLIAGDKLLIHVIKSFRTQESNVDVGFEGKGSRSGARNGQKAAGNVESPILLE</sequence>
<evidence type="ECO:0000259" key="7">
    <source>
        <dbReference type="PROSITE" id="PS51879"/>
    </source>
</evidence>
<dbReference type="SUPFAM" id="SSF56399">
    <property type="entry name" value="ADP-ribosylation"/>
    <property type="match status" value="1"/>
</dbReference>
<keyword evidence="3" id="KW-0346">Stress response</keyword>
<accession>A0A0A0LR81</accession>
<feature type="compositionally biased region" description="Basic and acidic residues" evidence="5">
    <location>
        <begin position="40"/>
        <end position="59"/>
    </location>
</feature>
<evidence type="ECO:0000256" key="3">
    <source>
        <dbReference type="ARBA" id="ARBA00023016"/>
    </source>
</evidence>
<feature type="domain" description="PARP catalytic" evidence="6">
    <location>
        <begin position="69"/>
        <end position="290"/>
    </location>
</feature>
<dbReference type="Proteomes" id="UP000029981">
    <property type="component" value="Chromosome 1"/>
</dbReference>
<dbReference type="Gene3D" id="3.90.228.10">
    <property type="match status" value="1"/>
</dbReference>
<keyword evidence="2" id="KW-0217">Developmental protein</keyword>
<reference evidence="8 9" key="4">
    <citation type="journal article" date="2011" name="BMC Genomics">
        <title>RNA-Seq improves annotation of protein-coding genes in the cucumber genome.</title>
        <authorList>
            <person name="Li Z."/>
            <person name="Zhang Z."/>
            <person name="Yan P."/>
            <person name="Huang S."/>
            <person name="Fei Z."/>
            <person name="Lin K."/>
        </authorList>
    </citation>
    <scope>NUCLEOTIDE SEQUENCE [LARGE SCALE GENOMIC DNA]</scope>
    <source>
        <strain evidence="9">cv. 9930</strain>
    </source>
</reference>
<dbReference type="InterPro" id="IPR022003">
    <property type="entry name" value="RST"/>
</dbReference>
<feature type="domain" description="RST" evidence="7">
    <location>
        <begin position="286"/>
        <end position="357"/>
    </location>
</feature>
<reference evidence="8 9" key="1">
    <citation type="journal article" date="2009" name="Nat. Genet.">
        <title>The genome of the cucumber, Cucumis sativus L.</title>
        <authorList>
            <person name="Huang S."/>
            <person name="Li R."/>
            <person name="Zhang Z."/>
            <person name="Li L."/>
            <person name="Gu X."/>
            <person name="Fan W."/>
            <person name="Lucas W.J."/>
            <person name="Wang X."/>
            <person name="Xie B."/>
            <person name="Ni P."/>
            <person name="Ren Y."/>
            <person name="Zhu H."/>
            <person name="Li J."/>
            <person name="Lin K."/>
            <person name="Jin W."/>
            <person name="Fei Z."/>
            <person name="Li G."/>
            <person name="Staub J."/>
            <person name="Kilian A."/>
            <person name="van der Vossen E.A."/>
            <person name="Wu Y."/>
            <person name="Guo J."/>
            <person name="He J."/>
            <person name="Jia Z."/>
            <person name="Ren Y."/>
            <person name="Tian G."/>
            <person name="Lu Y."/>
            <person name="Ruan J."/>
            <person name="Qian W."/>
            <person name="Wang M."/>
            <person name="Huang Q."/>
            <person name="Li B."/>
            <person name="Xuan Z."/>
            <person name="Cao J."/>
            <person name="Asan"/>
            <person name="Wu Z."/>
            <person name="Zhang J."/>
            <person name="Cai Q."/>
            <person name="Bai Y."/>
            <person name="Zhao B."/>
            <person name="Han Y."/>
            <person name="Li Y."/>
            <person name="Li X."/>
            <person name="Wang S."/>
            <person name="Shi Q."/>
            <person name="Liu S."/>
            <person name="Cho W.K."/>
            <person name="Kim J.Y."/>
            <person name="Xu Y."/>
            <person name="Heller-Uszynska K."/>
            <person name="Miao H."/>
            <person name="Cheng Z."/>
            <person name="Zhang S."/>
            <person name="Wu J."/>
            <person name="Yang Y."/>
            <person name="Kang H."/>
            <person name="Li M."/>
            <person name="Liang H."/>
            <person name="Ren X."/>
            <person name="Shi Z."/>
            <person name="Wen M."/>
            <person name="Jian M."/>
            <person name="Yang H."/>
            <person name="Zhang G."/>
            <person name="Yang Z."/>
            <person name="Chen R."/>
            <person name="Liu S."/>
            <person name="Li J."/>
            <person name="Ma L."/>
            <person name="Liu H."/>
            <person name="Zhou Y."/>
            <person name="Zhao J."/>
            <person name="Fang X."/>
            <person name="Li G."/>
            <person name="Fang L."/>
            <person name="Li Y."/>
            <person name="Liu D."/>
            <person name="Zheng H."/>
            <person name="Zhang Y."/>
            <person name="Qin N."/>
            <person name="Li Z."/>
            <person name="Yang G."/>
            <person name="Yang S."/>
            <person name="Bolund L."/>
            <person name="Kristiansen K."/>
            <person name="Zheng H."/>
            <person name="Li S."/>
            <person name="Zhang X."/>
            <person name="Yang H."/>
            <person name="Wang J."/>
            <person name="Sun R."/>
            <person name="Zhang B."/>
            <person name="Jiang S."/>
            <person name="Wang J."/>
            <person name="Du Y."/>
            <person name="Li S."/>
        </authorList>
    </citation>
    <scope>NUCLEOTIDE SEQUENCE [LARGE SCALE GENOMIC DNA]</scope>
    <source>
        <strain evidence="9">cv. 9930</strain>
    </source>
</reference>
<evidence type="ECO:0000256" key="5">
    <source>
        <dbReference type="SAM" id="MobiDB-lite"/>
    </source>
</evidence>
<dbReference type="PROSITE" id="PS51059">
    <property type="entry name" value="PARP_CATALYTIC"/>
    <property type="match status" value="1"/>
</dbReference>
<dbReference type="KEGG" id="csv:101222840"/>
<dbReference type="GO" id="GO:0005634">
    <property type="term" value="C:nucleus"/>
    <property type="evidence" value="ECO:0007669"/>
    <property type="project" value="UniProtKB-SubCell"/>
</dbReference>
<organism evidence="8 9">
    <name type="scientific">Cucumis sativus</name>
    <name type="common">Cucumber</name>
    <dbReference type="NCBI Taxonomy" id="3659"/>
    <lineage>
        <taxon>Eukaryota</taxon>
        <taxon>Viridiplantae</taxon>
        <taxon>Streptophyta</taxon>
        <taxon>Embryophyta</taxon>
        <taxon>Tracheophyta</taxon>
        <taxon>Spermatophyta</taxon>
        <taxon>Magnoliopsida</taxon>
        <taxon>eudicotyledons</taxon>
        <taxon>Gunneridae</taxon>
        <taxon>Pentapetalae</taxon>
        <taxon>rosids</taxon>
        <taxon>fabids</taxon>
        <taxon>Cucurbitales</taxon>
        <taxon>Cucurbitaceae</taxon>
        <taxon>Benincaseae</taxon>
        <taxon>Cucumis</taxon>
    </lineage>
</organism>
<dbReference type="GO" id="GO:0003950">
    <property type="term" value="F:NAD+ poly-ADP-ribosyltransferase activity"/>
    <property type="evidence" value="ECO:0007669"/>
    <property type="project" value="InterPro"/>
</dbReference>
<feature type="region of interest" description="Disordered" evidence="5">
    <location>
        <begin position="39"/>
        <end position="71"/>
    </location>
</feature>
<dbReference type="OMA" id="DHRENKI"/>
<keyword evidence="4" id="KW-0539">Nucleus</keyword>
<dbReference type="Pfam" id="PF12174">
    <property type="entry name" value="RST"/>
    <property type="match status" value="1"/>
</dbReference>